<dbReference type="Proteomes" id="UP000003947">
    <property type="component" value="Unassembled WGS sequence"/>
</dbReference>
<name>I4Z1V6_9HYPH</name>
<dbReference type="RefSeq" id="WP_009489655.1">
    <property type="nucleotide sequence ID" value="NZ_CP141050.1"/>
</dbReference>
<evidence type="ECO:0000259" key="1">
    <source>
        <dbReference type="PROSITE" id="PS51742"/>
    </source>
</evidence>
<reference evidence="2 3" key="1">
    <citation type="submission" date="2012-02" db="EMBL/GenBank/DDBJ databases">
        <title>Improved High-Quality Draft sequence of Microvirga sp. WSM3557.</title>
        <authorList>
            <consortium name="US DOE Joint Genome Institute"/>
            <person name="Lucas S."/>
            <person name="Han J."/>
            <person name="Lapidus A."/>
            <person name="Cheng J.-F."/>
            <person name="Goodwin L."/>
            <person name="Pitluck S."/>
            <person name="Peters L."/>
            <person name="Zhang X."/>
            <person name="Detter J.C."/>
            <person name="Han C."/>
            <person name="Tapia R."/>
            <person name="Land M."/>
            <person name="Hauser L."/>
            <person name="Kyrpides N."/>
            <person name="Ivanova N."/>
            <person name="Pagani I."/>
            <person name="Brau L."/>
            <person name="Yates R."/>
            <person name="O'Hara G."/>
            <person name="Rui T."/>
            <person name="Howieson J."/>
            <person name="Reeve W."/>
            <person name="Woyke T."/>
        </authorList>
    </citation>
    <scope>NUCLEOTIDE SEQUENCE [LARGE SCALE GENOMIC DNA]</scope>
    <source>
        <strain evidence="2 3">WSM3557</strain>
    </source>
</reference>
<gene>
    <name evidence="2" type="ORF">MicloDRAFT_00010030</name>
</gene>
<organism evidence="2 3">
    <name type="scientific">Microvirga lotononidis</name>
    <dbReference type="NCBI Taxonomy" id="864069"/>
    <lineage>
        <taxon>Bacteria</taxon>
        <taxon>Pseudomonadati</taxon>
        <taxon>Pseudomonadota</taxon>
        <taxon>Alphaproteobacteria</taxon>
        <taxon>Hyphomicrobiales</taxon>
        <taxon>Methylobacteriaceae</taxon>
        <taxon>Microvirga</taxon>
    </lineage>
</organism>
<dbReference type="PANTHER" id="PTHR34988">
    <property type="entry name" value="PROTEIN, PUTATIVE-RELATED"/>
    <property type="match status" value="1"/>
</dbReference>
<protein>
    <submittedName>
        <fullName evidence="2">Putative DNA-binding protein with PD1-like DNA-binding motif</fullName>
    </submittedName>
</protein>
<dbReference type="SUPFAM" id="SSF117856">
    <property type="entry name" value="AF0104/ALDC/Ptd012-like"/>
    <property type="match status" value="1"/>
</dbReference>
<evidence type="ECO:0000313" key="3">
    <source>
        <dbReference type="Proteomes" id="UP000003947"/>
    </source>
</evidence>
<dbReference type="Gene3D" id="3.30.1330.80">
    <property type="entry name" value="Hypothetical protein, similar to alpha- acetolactate decarboxylase, domain 2"/>
    <property type="match status" value="1"/>
</dbReference>
<keyword evidence="2" id="KW-0238">DNA-binding</keyword>
<accession>I4Z1V6</accession>
<keyword evidence="3" id="KW-1185">Reference proteome</keyword>
<dbReference type="EMBL" id="JH660639">
    <property type="protein sequence ID" value="EIM30198.1"/>
    <property type="molecule type" value="Genomic_DNA"/>
</dbReference>
<dbReference type="STRING" id="864069.MicloDRAFT_00010030"/>
<dbReference type="PATRIC" id="fig|864069.3.peg.1117"/>
<dbReference type="GO" id="GO:0003677">
    <property type="term" value="F:DNA binding"/>
    <property type="evidence" value="ECO:0007669"/>
    <property type="project" value="UniProtKB-KW"/>
</dbReference>
<sequence>MKDQPITRRPITRYVKIPTGYLMVLRQGDAMFAELEAFMAAEDIPSATLAGFGFAGTVTFGFFDFAKKEYDPGTFEDMEMASITGTLAWKQGRPSVHAHGVAAAKDFTAVGGHLLALEVGTGSLEITIAVHDKRLERHVDPRIGANILSL</sequence>
<dbReference type="PROSITE" id="PS51742">
    <property type="entry name" value="PPC"/>
    <property type="match status" value="1"/>
</dbReference>
<dbReference type="AlphaFoldDB" id="I4Z1V6"/>
<dbReference type="PANTHER" id="PTHR34988:SF1">
    <property type="entry name" value="DNA-BINDING PROTEIN"/>
    <property type="match status" value="1"/>
</dbReference>
<dbReference type="eggNOG" id="COG1661">
    <property type="taxonomic scope" value="Bacteria"/>
</dbReference>
<dbReference type="InterPro" id="IPR005175">
    <property type="entry name" value="PPC_dom"/>
</dbReference>
<dbReference type="OrthoDB" id="9798999at2"/>
<evidence type="ECO:0000313" key="2">
    <source>
        <dbReference type="EMBL" id="EIM30198.1"/>
    </source>
</evidence>
<dbReference type="CDD" id="cd11378">
    <property type="entry name" value="DUF296"/>
    <property type="match status" value="1"/>
</dbReference>
<feature type="domain" description="PPC" evidence="1">
    <location>
        <begin position="15"/>
        <end position="150"/>
    </location>
</feature>
<proteinExistence type="predicted"/>
<dbReference type="Pfam" id="PF03479">
    <property type="entry name" value="PCC"/>
    <property type="match status" value="1"/>
</dbReference>
<dbReference type="HOGENOM" id="CLU_114051_0_0_5"/>